<dbReference type="EMBL" id="PGOL01003664">
    <property type="protein sequence ID" value="PKI40133.1"/>
    <property type="molecule type" value="Genomic_DNA"/>
</dbReference>
<protein>
    <submittedName>
        <fullName evidence="2">Uncharacterized protein</fullName>
    </submittedName>
</protein>
<organism evidence="2 3">
    <name type="scientific">Punica granatum</name>
    <name type="common">Pomegranate</name>
    <dbReference type="NCBI Taxonomy" id="22663"/>
    <lineage>
        <taxon>Eukaryota</taxon>
        <taxon>Viridiplantae</taxon>
        <taxon>Streptophyta</taxon>
        <taxon>Embryophyta</taxon>
        <taxon>Tracheophyta</taxon>
        <taxon>Spermatophyta</taxon>
        <taxon>Magnoliopsida</taxon>
        <taxon>eudicotyledons</taxon>
        <taxon>Gunneridae</taxon>
        <taxon>Pentapetalae</taxon>
        <taxon>rosids</taxon>
        <taxon>malvids</taxon>
        <taxon>Myrtales</taxon>
        <taxon>Lythraceae</taxon>
        <taxon>Punica</taxon>
    </lineage>
</organism>
<gene>
    <name evidence="2" type="ORF">CRG98_039505</name>
</gene>
<reference evidence="2 3" key="1">
    <citation type="submission" date="2017-11" db="EMBL/GenBank/DDBJ databases">
        <title>De-novo sequencing of pomegranate (Punica granatum L.) genome.</title>
        <authorList>
            <person name="Akparov Z."/>
            <person name="Amiraslanov A."/>
            <person name="Hajiyeva S."/>
            <person name="Abbasov M."/>
            <person name="Kaur K."/>
            <person name="Hamwieh A."/>
            <person name="Solovyev V."/>
            <person name="Salamov A."/>
            <person name="Braich B."/>
            <person name="Kosarev P."/>
            <person name="Mahmoud A."/>
            <person name="Hajiyev E."/>
            <person name="Babayeva S."/>
            <person name="Izzatullayeva V."/>
            <person name="Mammadov A."/>
            <person name="Mammadov A."/>
            <person name="Sharifova S."/>
            <person name="Ojaghi J."/>
            <person name="Eynullazada K."/>
            <person name="Bayramov B."/>
            <person name="Abdulazimova A."/>
            <person name="Shahmuradov I."/>
        </authorList>
    </citation>
    <scope>NUCLEOTIDE SEQUENCE [LARGE SCALE GENOMIC DNA]</scope>
    <source>
        <strain evidence="3">cv. AG2017</strain>
        <tissue evidence="2">Leaf</tissue>
    </source>
</reference>
<evidence type="ECO:0000256" key="1">
    <source>
        <dbReference type="SAM" id="MobiDB-lite"/>
    </source>
</evidence>
<feature type="region of interest" description="Disordered" evidence="1">
    <location>
        <begin position="66"/>
        <end position="85"/>
    </location>
</feature>
<evidence type="ECO:0000313" key="2">
    <source>
        <dbReference type="EMBL" id="PKI40133.1"/>
    </source>
</evidence>
<name>A0A2I0I8K9_PUNGR</name>
<proteinExistence type="predicted"/>
<feature type="region of interest" description="Disordered" evidence="1">
    <location>
        <begin position="1"/>
        <end position="43"/>
    </location>
</feature>
<dbReference type="Proteomes" id="UP000233551">
    <property type="component" value="Unassembled WGS sequence"/>
</dbReference>
<keyword evidence="3" id="KW-1185">Reference proteome</keyword>
<sequence>MGKWWLPGRQEHPKTRSPRRERVGEIRGGGGSPTLSLHRSGGDQNLSTLSLRGDLVWGCWPASGATTPYPQSSSSSLRERSKGGGREVSAHTTTLIFFSPPSPLFDCTPLYLQPPLLNRRCSFLPPPSTSITIIFFCFALHHHHHHPHFPSPLSPFELCRCRSSPHLHVATAPIHPELLLPPPNSLRCCSPEAAITTPSPTTVVPLDNPCRARFKEFPGFTWLLPSPCLLLRCCYSRERGSV</sequence>
<accession>A0A2I0I8K9</accession>
<comment type="caution">
    <text evidence="2">The sequence shown here is derived from an EMBL/GenBank/DDBJ whole genome shotgun (WGS) entry which is preliminary data.</text>
</comment>
<feature type="compositionally biased region" description="Polar residues" evidence="1">
    <location>
        <begin position="33"/>
        <end position="43"/>
    </location>
</feature>
<evidence type="ECO:0000313" key="3">
    <source>
        <dbReference type="Proteomes" id="UP000233551"/>
    </source>
</evidence>
<feature type="compositionally biased region" description="Basic and acidic residues" evidence="1">
    <location>
        <begin position="9"/>
        <end position="25"/>
    </location>
</feature>
<dbReference type="AlphaFoldDB" id="A0A2I0I8K9"/>